<dbReference type="SUPFAM" id="SSF56112">
    <property type="entry name" value="Protein kinase-like (PK-like)"/>
    <property type="match status" value="1"/>
</dbReference>
<dbReference type="InterPro" id="IPR040976">
    <property type="entry name" value="Pkinase_fungal"/>
</dbReference>
<dbReference type="Pfam" id="PF17667">
    <property type="entry name" value="Pkinase_fungal"/>
    <property type="match status" value="1"/>
</dbReference>
<dbReference type="PANTHER" id="PTHR38248:SF2">
    <property type="entry name" value="FUNK1 11"/>
    <property type="match status" value="1"/>
</dbReference>
<accession>A0A5C3MK22</accession>
<protein>
    <recommendedName>
        <fullName evidence="2">Fungal-type protein kinase domain-containing protein</fullName>
    </recommendedName>
</protein>
<feature type="compositionally biased region" description="Basic and acidic residues" evidence="1">
    <location>
        <begin position="693"/>
        <end position="705"/>
    </location>
</feature>
<feature type="domain" description="Fungal-type protein kinase" evidence="2">
    <location>
        <begin position="73"/>
        <end position="525"/>
    </location>
</feature>
<dbReference type="AlphaFoldDB" id="A0A5C3MK22"/>
<proteinExistence type="predicted"/>
<evidence type="ECO:0000256" key="1">
    <source>
        <dbReference type="SAM" id="MobiDB-lite"/>
    </source>
</evidence>
<dbReference type="InterPro" id="IPR011009">
    <property type="entry name" value="Kinase-like_dom_sf"/>
</dbReference>
<dbReference type="OrthoDB" id="3246048at2759"/>
<keyword evidence="4" id="KW-1185">Reference proteome</keyword>
<reference evidence="3 4" key="1">
    <citation type="journal article" date="2019" name="Nat. Ecol. Evol.">
        <title>Megaphylogeny resolves global patterns of mushroom evolution.</title>
        <authorList>
            <person name="Varga T."/>
            <person name="Krizsan K."/>
            <person name="Foldi C."/>
            <person name="Dima B."/>
            <person name="Sanchez-Garcia M."/>
            <person name="Sanchez-Ramirez S."/>
            <person name="Szollosi G.J."/>
            <person name="Szarkandi J.G."/>
            <person name="Papp V."/>
            <person name="Albert L."/>
            <person name="Andreopoulos W."/>
            <person name="Angelini C."/>
            <person name="Antonin V."/>
            <person name="Barry K.W."/>
            <person name="Bougher N.L."/>
            <person name="Buchanan P."/>
            <person name="Buyck B."/>
            <person name="Bense V."/>
            <person name="Catcheside P."/>
            <person name="Chovatia M."/>
            <person name="Cooper J."/>
            <person name="Damon W."/>
            <person name="Desjardin D."/>
            <person name="Finy P."/>
            <person name="Geml J."/>
            <person name="Haridas S."/>
            <person name="Hughes K."/>
            <person name="Justo A."/>
            <person name="Karasinski D."/>
            <person name="Kautmanova I."/>
            <person name="Kiss B."/>
            <person name="Kocsube S."/>
            <person name="Kotiranta H."/>
            <person name="LaButti K.M."/>
            <person name="Lechner B.E."/>
            <person name="Liimatainen K."/>
            <person name="Lipzen A."/>
            <person name="Lukacs Z."/>
            <person name="Mihaltcheva S."/>
            <person name="Morgado L.N."/>
            <person name="Niskanen T."/>
            <person name="Noordeloos M.E."/>
            <person name="Ohm R.A."/>
            <person name="Ortiz-Santana B."/>
            <person name="Ovrebo C."/>
            <person name="Racz N."/>
            <person name="Riley R."/>
            <person name="Savchenko A."/>
            <person name="Shiryaev A."/>
            <person name="Soop K."/>
            <person name="Spirin V."/>
            <person name="Szebenyi C."/>
            <person name="Tomsovsky M."/>
            <person name="Tulloss R.E."/>
            <person name="Uehling J."/>
            <person name="Grigoriev I.V."/>
            <person name="Vagvolgyi C."/>
            <person name="Papp T."/>
            <person name="Martin F.M."/>
            <person name="Miettinen O."/>
            <person name="Hibbett D.S."/>
            <person name="Nagy L.G."/>
        </authorList>
    </citation>
    <scope>NUCLEOTIDE SEQUENCE [LARGE SCALE GENOMIC DNA]</scope>
    <source>
        <strain evidence="3 4">OMC1185</strain>
    </source>
</reference>
<dbReference type="Proteomes" id="UP000305948">
    <property type="component" value="Unassembled WGS sequence"/>
</dbReference>
<gene>
    <name evidence="3" type="ORF">OE88DRAFT_1740027</name>
</gene>
<sequence>MQDEVVTVPSQRFQEHYLPFVPSDSAVQDCLKVLKDKRLVIEDANNKNLWEACQAPPSQSGVIESSAYNFLSETADVLVNAEYKVKNAAKEVNDNRRKVLSAAIHVMDDDVRRTHMYSITIEDDQFMPWYWSRSHSARSEPVNFVNDVETILKILISLLFASEQELGLDSTVQRCFDEKRNNTCFVYKIGKKYFKTVQSIIENRALVMTTRATRVFRVVEVKDFNDLSELGPEKVLKDVWLESKADTEKGIQTKLFARFDALADRLSGAGPEPIQLQAMKNEDVKTTLIDAITTKKYKNYFLTIEWDSEGTSCKAVADDAKRSPFCEEERASVRPARVVYADLSRSYGSPHPINTSSPTPNISTERAFATKRPYRVVYNEVCEPLHHVASLATVLKAMIDCLRGMRLLHLVSPLLSPGIPAVQLMYCVGWIHRDVSSGNLLWYGAGERGILSDLEYAKEFNPQGSGQPDPKTGTVYFMAIEIASQLHLFLPERGFGKKAHPLRTHHVIHNFQHDLESFFWLLMWTLLGRIEGTRVSRWLVKTVFMENDLTVRRKVLADMDYLGKMLSKGLPDCVASYQEDLEWFSGALFTGYMLRKSKIEDIASYAEPHCIASAVLAECHEYAVNHDIVLKVYGKHMVQAPSEDLGARQTRGTRKRSRDDDVYEPDQESGGSGDGSEGPSSKSPRGESTTDIGSERQLRPRARTE</sequence>
<evidence type="ECO:0000313" key="3">
    <source>
        <dbReference type="EMBL" id="TFK45762.1"/>
    </source>
</evidence>
<evidence type="ECO:0000313" key="4">
    <source>
        <dbReference type="Proteomes" id="UP000305948"/>
    </source>
</evidence>
<dbReference type="EMBL" id="ML213537">
    <property type="protein sequence ID" value="TFK45762.1"/>
    <property type="molecule type" value="Genomic_DNA"/>
</dbReference>
<evidence type="ECO:0000259" key="2">
    <source>
        <dbReference type="Pfam" id="PF17667"/>
    </source>
</evidence>
<dbReference type="PANTHER" id="PTHR38248">
    <property type="entry name" value="FUNK1 6"/>
    <property type="match status" value="1"/>
</dbReference>
<feature type="region of interest" description="Disordered" evidence="1">
    <location>
        <begin position="643"/>
        <end position="705"/>
    </location>
</feature>
<organism evidence="3 4">
    <name type="scientific">Heliocybe sulcata</name>
    <dbReference type="NCBI Taxonomy" id="5364"/>
    <lineage>
        <taxon>Eukaryota</taxon>
        <taxon>Fungi</taxon>
        <taxon>Dikarya</taxon>
        <taxon>Basidiomycota</taxon>
        <taxon>Agaricomycotina</taxon>
        <taxon>Agaricomycetes</taxon>
        <taxon>Gloeophyllales</taxon>
        <taxon>Gloeophyllaceae</taxon>
        <taxon>Heliocybe</taxon>
    </lineage>
</organism>
<dbReference type="Gene3D" id="1.10.510.10">
    <property type="entry name" value="Transferase(Phosphotransferase) domain 1"/>
    <property type="match status" value="1"/>
</dbReference>
<name>A0A5C3MK22_9AGAM</name>